<evidence type="ECO:0000313" key="4">
    <source>
        <dbReference type="Proteomes" id="UP000700732"/>
    </source>
</evidence>
<reference evidence="3 4" key="1">
    <citation type="submission" date="2019-06" db="EMBL/GenBank/DDBJ databases">
        <title>Spirosoma utsteinense sp. nov. isolated from Antarctic ice-free soils.</title>
        <authorList>
            <person name="Tahon G."/>
        </authorList>
    </citation>
    <scope>NUCLEOTIDE SEQUENCE [LARGE SCALE GENOMIC DNA]</scope>
    <source>
        <strain evidence="3 4">LMG 31447</strain>
    </source>
</reference>
<sequence length="132" mass="15531">MRISKNSEFTAEQIRDFVVRGMQEKKAQDIVVMDLRRVKNAICDYFVLCSGNSDTQIDAISSSVEEEVYKASRQDPWHREGKTNREWILLDYVDVVVHVFKKERRSFYDLEQLWGDAEIHYIEEGTLVPVNQ</sequence>
<organism evidence="3 4">
    <name type="scientific">Spirosoma utsteinense</name>
    <dbReference type="NCBI Taxonomy" id="2585773"/>
    <lineage>
        <taxon>Bacteria</taxon>
        <taxon>Pseudomonadati</taxon>
        <taxon>Bacteroidota</taxon>
        <taxon>Cytophagia</taxon>
        <taxon>Cytophagales</taxon>
        <taxon>Cytophagaceae</taxon>
        <taxon>Spirosoma</taxon>
    </lineage>
</organism>
<comment type="subcellular location">
    <subcellularLocation>
        <location evidence="2">Cytoplasm</location>
    </subcellularLocation>
</comment>
<dbReference type="InterPro" id="IPR004394">
    <property type="entry name" value="Iojap/RsfS/C7orf30"/>
</dbReference>
<proteinExistence type="inferred from homology"/>
<evidence type="ECO:0000256" key="1">
    <source>
        <dbReference type="ARBA" id="ARBA00010574"/>
    </source>
</evidence>
<dbReference type="PANTHER" id="PTHR21043">
    <property type="entry name" value="IOJAP SUPERFAMILY ORTHOLOG"/>
    <property type="match status" value="1"/>
</dbReference>
<dbReference type="RefSeq" id="WP_186736557.1">
    <property type="nucleotide sequence ID" value="NZ_VFIA01000005.1"/>
</dbReference>
<comment type="caution">
    <text evidence="3">The sequence shown here is derived from an EMBL/GenBank/DDBJ whole genome shotgun (WGS) entry which is preliminary data.</text>
</comment>
<comment type="function">
    <text evidence="2">Functions as a ribosomal silencing factor. Interacts with ribosomal protein uL14 (rplN), blocking formation of intersubunit bridge B8. Prevents association of the 30S and 50S ribosomal subunits and the formation of functional ribosomes, thus repressing translation.</text>
</comment>
<dbReference type="EMBL" id="VFIA01000005">
    <property type="protein sequence ID" value="MBC3790745.1"/>
    <property type="molecule type" value="Genomic_DNA"/>
</dbReference>
<accession>A0ABR6W2E3</accession>
<dbReference type="Pfam" id="PF02410">
    <property type="entry name" value="RsfS"/>
    <property type="match status" value="1"/>
</dbReference>
<dbReference type="Proteomes" id="UP000700732">
    <property type="component" value="Unassembled WGS sequence"/>
</dbReference>
<dbReference type="SUPFAM" id="SSF81301">
    <property type="entry name" value="Nucleotidyltransferase"/>
    <property type="match status" value="1"/>
</dbReference>
<dbReference type="InterPro" id="IPR043519">
    <property type="entry name" value="NT_sf"/>
</dbReference>
<comment type="similarity">
    <text evidence="1 2">Belongs to the Iojap/RsfS family.</text>
</comment>
<keyword evidence="2" id="KW-0678">Repressor</keyword>
<dbReference type="NCBIfam" id="TIGR00090">
    <property type="entry name" value="rsfS_iojap_ybeB"/>
    <property type="match status" value="1"/>
</dbReference>
<keyword evidence="4" id="KW-1185">Reference proteome</keyword>
<dbReference type="PANTHER" id="PTHR21043:SF0">
    <property type="entry name" value="MITOCHONDRIAL ASSEMBLY OF RIBOSOMAL LARGE SUBUNIT PROTEIN 1"/>
    <property type="match status" value="1"/>
</dbReference>
<dbReference type="HAMAP" id="MF_01477">
    <property type="entry name" value="Iojap_RsfS"/>
    <property type="match status" value="1"/>
</dbReference>
<evidence type="ECO:0000313" key="3">
    <source>
        <dbReference type="EMBL" id="MBC3790745.1"/>
    </source>
</evidence>
<gene>
    <name evidence="2" type="primary">rsfS</name>
    <name evidence="3" type="ORF">FH603_1236</name>
</gene>
<name>A0ABR6W2E3_9BACT</name>
<comment type="subunit">
    <text evidence="2">Interacts with ribosomal protein uL14 (rplN).</text>
</comment>
<evidence type="ECO:0000256" key="2">
    <source>
        <dbReference type="HAMAP-Rule" id="MF_01477"/>
    </source>
</evidence>
<keyword evidence="2" id="KW-0963">Cytoplasm</keyword>
<dbReference type="Gene3D" id="3.30.460.10">
    <property type="entry name" value="Beta Polymerase, domain 2"/>
    <property type="match status" value="1"/>
</dbReference>
<protein>
    <recommendedName>
        <fullName evidence="2">Ribosomal silencing factor RsfS</fullName>
    </recommendedName>
</protein>
<keyword evidence="2" id="KW-0810">Translation regulation</keyword>